<evidence type="ECO:0000313" key="9">
    <source>
        <dbReference type="EMBL" id="KAK1736858.1"/>
    </source>
</evidence>
<feature type="compositionally biased region" description="Basic and acidic residues" evidence="6">
    <location>
        <begin position="201"/>
        <end position="213"/>
    </location>
</feature>
<feature type="transmembrane region" description="Helical" evidence="7">
    <location>
        <begin position="326"/>
        <end position="347"/>
    </location>
</feature>
<feature type="transmembrane region" description="Helical" evidence="7">
    <location>
        <begin position="420"/>
        <end position="438"/>
    </location>
</feature>
<protein>
    <submittedName>
        <fullName evidence="9">MFS transporter</fullName>
    </submittedName>
</protein>
<dbReference type="PANTHER" id="PTHR43124">
    <property type="entry name" value="PURINE EFFLUX PUMP PBUE"/>
    <property type="match status" value="1"/>
</dbReference>
<keyword evidence="2" id="KW-1003">Cell membrane</keyword>
<dbReference type="GO" id="GO:0005886">
    <property type="term" value="C:plasma membrane"/>
    <property type="evidence" value="ECO:0007669"/>
    <property type="project" value="UniProtKB-SubCell"/>
</dbReference>
<dbReference type="InterPro" id="IPR036259">
    <property type="entry name" value="MFS_trans_sf"/>
</dbReference>
<dbReference type="EMBL" id="JATAAI010000027">
    <property type="protein sequence ID" value="KAK1736858.1"/>
    <property type="molecule type" value="Genomic_DNA"/>
</dbReference>
<dbReference type="PANTHER" id="PTHR43124:SF3">
    <property type="entry name" value="CHLORAMPHENICOL EFFLUX PUMP RV0191"/>
    <property type="match status" value="1"/>
</dbReference>
<dbReference type="PRINTS" id="PR01035">
    <property type="entry name" value="TCRTETA"/>
</dbReference>
<feature type="transmembrane region" description="Helical" evidence="7">
    <location>
        <begin position="600"/>
        <end position="618"/>
    </location>
</feature>
<feature type="region of interest" description="Disordered" evidence="6">
    <location>
        <begin position="93"/>
        <end position="120"/>
    </location>
</feature>
<dbReference type="SUPFAM" id="SSF103473">
    <property type="entry name" value="MFS general substrate transporter"/>
    <property type="match status" value="1"/>
</dbReference>
<proteinExistence type="predicted"/>
<dbReference type="InterPro" id="IPR020846">
    <property type="entry name" value="MFS_dom"/>
</dbReference>
<evidence type="ECO:0000256" key="3">
    <source>
        <dbReference type="ARBA" id="ARBA00022692"/>
    </source>
</evidence>
<feature type="transmembrane region" description="Helical" evidence="7">
    <location>
        <begin position="359"/>
        <end position="383"/>
    </location>
</feature>
<feature type="transmembrane region" description="Helical" evidence="7">
    <location>
        <begin position="450"/>
        <end position="471"/>
    </location>
</feature>
<evidence type="ECO:0000256" key="4">
    <source>
        <dbReference type="ARBA" id="ARBA00022989"/>
    </source>
</evidence>
<dbReference type="GO" id="GO:0022857">
    <property type="term" value="F:transmembrane transporter activity"/>
    <property type="evidence" value="ECO:0007669"/>
    <property type="project" value="InterPro"/>
</dbReference>
<organism evidence="9 10">
    <name type="scientific">Skeletonema marinoi</name>
    <dbReference type="NCBI Taxonomy" id="267567"/>
    <lineage>
        <taxon>Eukaryota</taxon>
        <taxon>Sar</taxon>
        <taxon>Stramenopiles</taxon>
        <taxon>Ochrophyta</taxon>
        <taxon>Bacillariophyta</taxon>
        <taxon>Coscinodiscophyceae</taxon>
        <taxon>Thalassiosirophycidae</taxon>
        <taxon>Thalassiosirales</taxon>
        <taxon>Skeletonemataceae</taxon>
        <taxon>Skeletonema</taxon>
        <taxon>Skeletonema marinoi-dohrnii complex</taxon>
    </lineage>
</organism>
<keyword evidence="5 7" id="KW-0472">Membrane</keyword>
<dbReference type="CDD" id="cd17325">
    <property type="entry name" value="MFS_MdtG_SLC18_like"/>
    <property type="match status" value="1"/>
</dbReference>
<dbReference type="Pfam" id="PF07690">
    <property type="entry name" value="MFS_1"/>
    <property type="match status" value="2"/>
</dbReference>
<evidence type="ECO:0000313" key="10">
    <source>
        <dbReference type="Proteomes" id="UP001224775"/>
    </source>
</evidence>
<keyword evidence="4 7" id="KW-1133">Transmembrane helix</keyword>
<feature type="transmembrane region" description="Helical" evidence="7">
    <location>
        <begin position="395"/>
        <end position="414"/>
    </location>
</feature>
<accession>A0AAD9D8R6</accession>
<feature type="transmembrane region" description="Helical" evidence="7">
    <location>
        <begin position="565"/>
        <end position="588"/>
    </location>
</feature>
<evidence type="ECO:0000259" key="8">
    <source>
        <dbReference type="PROSITE" id="PS50850"/>
    </source>
</evidence>
<evidence type="ECO:0000256" key="2">
    <source>
        <dbReference type="ARBA" id="ARBA00022475"/>
    </source>
</evidence>
<feature type="transmembrane region" description="Helical" evidence="7">
    <location>
        <begin position="677"/>
        <end position="699"/>
    </location>
</feature>
<feature type="domain" description="Major facilitator superfamily (MFS) profile" evidence="8">
    <location>
        <begin position="325"/>
        <end position="771"/>
    </location>
</feature>
<reference evidence="9" key="1">
    <citation type="submission" date="2023-06" db="EMBL/GenBank/DDBJ databases">
        <title>Survivors Of The Sea: Transcriptome response of Skeletonema marinoi to long-term dormancy.</title>
        <authorList>
            <person name="Pinder M.I.M."/>
            <person name="Kourtchenko O."/>
            <person name="Robertson E.K."/>
            <person name="Larsson T."/>
            <person name="Maumus F."/>
            <person name="Osuna-Cruz C.M."/>
            <person name="Vancaester E."/>
            <person name="Stenow R."/>
            <person name="Vandepoele K."/>
            <person name="Ploug H."/>
            <person name="Bruchert V."/>
            <person name="Godhe A."/>
            <person name="Topel M."/>
        </authorList>
    </citation>
    <scope>NUCLEOTIDE SEQUENCE</scope>
    <source>
        <strain evidence="9">R05AC</strain>
    </source>
</reference>
<evidence type="ECO:0000256" key="7">
    <source>
        <dbReference type="SAM" id="Phobius"/>
    </source>
</evidence>
<dbReference type="PROSITE" id="PS50850">
    <property type="entry name" value="MFS"/>
    <property type="match status" value="1"/>
</dbReference>
<sequence>MSHKTARVLLRAAESFSRPKTSLTSSLRPIICTQSSLISPLITSQSRRTLITLRYTSCRPLSSVATHSQLQRNGDQSYCHRLPSTFIIRPFPSATTRQNSSSTQSTTSPASSTSKNASDELTVKAAREISTDKIDRRTIYELLKLSSFTNSELHWRFDQIIHAGDRLHDHVHSPLHHVTPALAEEEERLIASPIDEASNDNSKDADEVSAKDSDSVREIMHIQDLEAYIYERYLHIDDQWKNRYATTVSTTLLNADASTDEEDEKLRLHRIRQCAKTDATSIFQLILENAEDLPVNNSTTSAPTLTKDQFQQSIQTLAKKVQYSTILPLATSMLLVGSSVGVISPIMPFLADKLDLTTTLYGIVVSSFALSKMLGNVPSAILVERHGRKPYLVHSLWAVGLGVAGMGLATDWMQLSVCRMIIGLGVASLTTASTLTVADSSTPLSRARTFSPLMGAFAAGMAIGPAIGGILCDTWGIQNTFFAVSSSYCVASIWNHFGVNETKRHGELWEKKTLPWHSPDTNEALTSLSERSNNENTESVSIPNAVKDTTEQWTRLLADKHVRPIVIMNGFYMSTFAAAQLTLLPLLLTGGGTTATGAGAATGLALSATAMGQVYMWMSINQVLSNPIAGQLADRSGKSAAIVAGGTLTSLAVASVPLVCSYGLIGDSVLDWANWPMLATLSFWSLGGTLLATAHVAAVSDEVNDSSRSQAIALLRTSGDVGYLCGAACAGISADLVGDVGLAMQAGGAVFLGATTWFGFKSAALNKLYKR</sequence>
<comment type="subcellular location">
    <subcellularLocation>
        <location evidence="1">Cell membrane</location>
        <topology evidence="1">Multi-pass membrane protein</topology>
    </subcellularLocation>
</comment>
<dbReference type="InterPro" id="IPR050189">
    <property type="entry name" value="MFS_Efflux_Transporters"/>
</dbReference>
<gene>
    <name evidence="9" type="ORF">QTG54_012303</name>
</gene>
<dbReference type="InterPro" id="IPR011701">
    <property type="entry name" value="MFS"/>
</dbReference>
<dbReference type="AlphaFoldDB" id="A0AAD9D8R6"/>
<evidence type="ECO:0000256" key="1">
    <source>
        <dbReference type="ARBA" id="ARBA00004651"/>
    </source>
</evidence>
<keyword evidence="10" id="KW-1185">Reference proteome</keyword>
<feature type="transmembrane region" description="Helical" evidence="7">
    <location>
        <begin position="639"/>
        <end position="665"/>
    </location>
</feature>
<keyword evidence="3 7" id="KW-0812">Transmembrane</keyword>
<dbReference type="InterPro" id="IPR001958">
    <property type="entry name" value="Tet-R_TetA/multi-R_MdtG-like"/>
</dbReference>
<feature type="transmembrane region" description="Helical" evidence="7">
    <location>
        <begin position="740"/>
        <end position="760"/>
    </location>
</feature>
<feature type="region of interest" description="Disordered" evidence="6">
    <location>
        <begin position="193"/>
        <end position="213"/>
    </location>
</feature>
<comment type="caution">
    <text evidence="9">The sequence shown here is derived from an EMBL/GenBank/DDBJ whole genome shotgun (WGS) entry which is preliminary data.</text>
</comment>
<feature type="compositionally biased region" description="Low complexity" evidence="6">
    <location>
        <begin position="93"/>
        <end position="116"/>
    </location>
</feature>
<evidence type="ECO:0000256" key="5">
    <source>
        <dbReference type="ARBA" id="ARBA00023136"/>
    </source>
</evidence>
<dbReference type="Proteomes" id="UP001224775">
    <property type="component" value="Unassembled WGS sequence"/>
</dbReference>
<dbReference type="Gene3D" id="1.20.1250.20">
    <property type="entry name" value="MFS general substrate transporter like domains"/>
    <property type="match status" value="1"/>
</dbReference>
<feature type="transmembrane region" description="Helical" evidence="7">
    <location>
        <begin position="711"/>
        <end position="734"/>
    </location>
</feature>
<evidence type="ECO:0000256" key="6">
    <source>
        <dbReference type="SAM" id="MobiDB-lite"/>
    </source>
</evidence>
<name>A0AAD9D8R6_9STRA</name>